<feature type="compositionally biased region" description="Acidic residues" evidence="8">
    <location>
        <begin position="236"/>
        <end position="265"/>
    </location>
</feature>
<organism evidence="11 12">
    <name type="scientific">Cupriavidus oxalaticus</name>
    <dbReference type="NCBI Taxonomy" id="96344"/>
    <lineage>
        <taxon>Bacteria</taxon>
        <taxon>Pseudomonadati</taxon>
        <taxon>Pseudomonadota</taxon>
        <taxon>Betaproteobacteria</taxon>
        <taxon>Burkholderiales</taxon>
        <taxon>Burkholderiaceae</taxon>
        <taxon>Cupriavidus</taxon>
    </lineage>
</organism>
<dbReference type="GO" id="GO:0016987">
    <property type="term" value="F:sigma factor activity"/>
    <property type="evidence" value="ECO:0007669"/>
    <property type="project" value="UniProtKB-UniRule"/>
</dbReference>
<dbReference type="EMBL" id="CP038636">
    <property type="protein sequence ID" value="QBY55208.1"/>
    <property type="molecule type" value="Genomic_DNA"/>
</dbReference>
<sequence length="678" mass="75147">MSARIVGQPVEENVLANPVRDDSASRVIAVTSKTGRRTPAPKGKTQAVATPLDIASMARQDEERQRQMRALIALGRERGYLTHSDINDHLPDNFTQTAAMETIVSTFSDMGVAVYEQTPDAETLLLSDAAPAAASDDQADEEAEAALSTVDSEFGRTTDPVRMYMREMGASELLTRAGEIEIAKRIEGGLQNMIQAIAACPSVVSTILADVDRILAGELRIDELVDGISDDVNESEMALESDDIQVEADPSDDDPDGDDAETDAVDPEKANAARLEQLTIGSLAIFARVRVLFEQLPDAPVTGKARSAAVAQLRSEIQRELGPIRFTAKTIDRLCASVHEQVTEVRAIERSILEIAVDRCGMPREAFVESFPGHETDLEWASHMAATSRQFGAALERHLPAIQAGQQKLIDIEARVSLPLQQLKRINRQMSAAELKMRQAKRELIEANLRLVISIAKKYVNRGMQFLDLIQEGNIGLMKAVDKFEYRRGWKFSTYATWWVRQAVTRALADQARTIRVPVHMIEMINKLNRISRELLQQTGQEAHPSVLAERMEMSEEKVRSILRSARQPVSLETPVGDDADATLGDMIEDVSASSPAEAAIHANMRAAIDEALDGLSPREAKVLRMRFGLDTTSDRTLEEVGKQFDVTRERIRQIESKAMRKLMHPSRADKLRPFLER</sequence>
<dbReference type="Gene3D" id="1.10.601.10">
    <property type="entry name" value="RNA Polymerase Primary Sigma Factor"/>
    <property type="match status" value="1"/>
</dbReference>
<dbReference type="Pfam" id="PF04539">
    <property type="entry name" value="Sigma70_r3"/>
    <property type="match status" value="1"/>
</dbReference>
<feature type="region of interest" description="Sigma-70 factor domain-2" evidence="6">
    <location>
        <begin position="444"/>
        <end position="514"/>
    </location>
</feature>
<keyword evidence="5 6" id="KW-0804">Transcription</keyword>
<dbReference type="AlphaFoldDB" id="A0A4P7LHT2"/>
<protein>
    <recommendedName>
        <fullName evidence="6">RNA polymerase sigma factor RpoD</fullName>
    </recommendedName>
    <alternativeName>
        <fullName evidence="6">Sigma-70</fullName>
    </alternativeName>
</protein>
<evidence type="ECO:0000259" key="10">
    <source>
        <dbReference type="PROSITE" id="PS00716"/>
    </source>
</evidence>
<comment type="subunit">
    <text evidence="6">Interacts transiently with the RNA polymerase catalytic core.</text>
</comment>
<dbReference type="InterPro" id="IPR000943">
    <property type="entry name" value="RNA_pol_sigma70"/>
</dbReference>
<evidence type="ECO:0000256" key="5">
    <source>
        <dbReference type="ARBA" id="ARBA00023163"/>
    </source>
</evidence>
<dbReference type="NCBIfam" id="NF004208">
    <property type="entry name" value="PRK05658.1"/>
    <property type="match status" value="1"/>
</dbReference>
<dbReference type="GO" id="GO:0005737">
    <property type="term" value="C:cytoplasm"/>
    <property type="evidence" value="ECO:0007669"/>
    <property type="project" value="UniProtKB-SubCell"/>
</dbReference>
<dbReference type="NCBIfam" id="TIGR02393">
    <property type="entry name" value="RpoD_Cterm"/>
    <property type="match status" value="1"/>
</dbReference>
<evidence type="ECO:0000313" key="11">
    <source>
        <dbReference type="EMBL" id="QBY55208.1"/>
    </source>
</evidence>
<comment type="similarity">
    <text evidence="6">Belongs to the sigma-70 factor family. RpoD/SigA subfamily.</text>
</comment>
<feature type="coiled-coil region" evidence="7">
    <location>
        <begin position="423"/>
        <end position="450"/>
    </location>
</feature>
<dbReference type="InterPro" id="IPR050239">
    <property type="entry name" value="Sigma-70_RNA_pol_init_factors"/>
</dbReference>
<keyword evidence="4 6" id="KW-0238">DNA-binding</keyword>
<feature type="domain" description="RNA polymerase sigma-70" evidence="9">
    <location>
        <begin position="468"/>
        <end position="481"/>
    </location>
</feature>
<accession>A0A4P7LHT2</accession>
<dbReference type="KEGG" id="cox:E0W60_29290"/>
<evidence type="ECO:0000259" key="9">
    <source>
        <dbReference type="PROSITE" id="PS00715"/>
    </source>
</evidence>
<dbReference type="InterPro" id="IPR014284">
    <property type="entry name" value="RNA_pol_sigma-70_dom"/>
</dbReference>
<dbReference type="NCBIfam" id="TIGR02937">
    <property type="entry name" value="sigma70-ECF"/>
    <property type="match status" value="1"/>
</dbReference>
<dbReference type="InterPro" id="IPR013325">
    <property type="entry name" value="RNA_pol_sigma_r2"/>
</dbReference>
<dbReference type="InterPro" id="IPR007631">
    <property type="entry name" value="RNA_pol_sigma_70_non-ess"/>
</dbReference>
<comment type="function">
    <text evidence="6">Sigma factors are initiation factors that promote the attachment of RNA polymerase to specific initiation sites and are then released. This sigma factor is the primary sigma factor during exponential growth.</text>
</comment>
<reference evidence="11 12" key="1">
    <citation type="submission" date="2019-03" db="EMBL/GenBank/DDBJ databases">
        <title>Efficiently degradation of phenoxyalkanoic acid herbicides by Cupriavidus oxalaticus strain X32.</title>
        <authorList>
            <person name="Sheng X."/>
        </authorList>
    </citation>
    <scope>NUCLEOTIDE SEQUENCE [LARGE SCALE GENOMIC DNA]</scope>
    <source>
        <strain evidence="11 12">X32</strain>
        <plasmid evidence="11 12">unnamed1</plasmid>
    </source>
</reference>
<evidence type="ECO:0000256" key="3">
    <source>
        <dbReference type="ARBA" id="ARBA00023082"/>
    </source>
</evidence>
<evidence type="ECO:0000256" key="4">
    <source>
        <dbReference type="ARBA" id="ARBA00023125"/>
    </source>
</evidence>
<dbReference type="Pfam" id="PF03979">
    <property type="entry name" value="Sigma70_r1_1"/>
    <property type="match status" value="1"/>
</dbReference>
<dbReference type="InterPro" id="IPR007127">
    <property type="entry name" value="RNA_pol_sigma_70_r1_1"/>
</dbReference>
<feature type="short sequence motif" description="Interaction with polymerase core subunit RpoC" evidence="6">
    <location>
        <begin position="468"/>
        <end position="471"/>
    </location>
</feature>
<dbReference type="Pfam" id="PF04542">
    <property type="entry name" value="Sigma70_r2"/>
    <property type="match status" value="1"/>
</dbReference>
<keyword evidence="1 6" id="KW-0963">Cytoplasm</keyword>
<dbReference type="InterPro" id="IPR009042">
    <property type="entry name" value="RNA_pol_sigma70_r1_2"/>
</dbReference>
<feature type="region of interest" description="Sigma-70 factor domain-3" evidence="6">
    <location>
        <begin position="523"/>
        <end position="599"/>
    </location>
</feature>
<dbReference type="PRINTS" id="PR00046">
    <property type="entry name" value="SIGMA70FCT"/>
</dbReference>
<dbReference type="Pfam" id="PF04546">
    <property type="entry name" value="Sigma70_ner"/>
    <property type="match status" value="1"/>
</dbReference>
<geneLocation type="plasmid" evidence="11">
    <name>unnamed1</name>
</geneLocation>
<dbReference type="PANTHER" id="PTHR30603">
    <property type="entry name" value="RNA POLYMERASE SIGMA FACTOR RPO"/>
    <property type="match status" value="1"/>
</dbReference>
<dbReference type="InterPro" id="IPR013324">
    <property type="entry name" value="RNA_pol_sigma_r3/r4-like"/>
</dbReference>
<feature type="region of interest" description="Sigma-70 factor domain-4" evidence="6">
    <location>
        <begin position="612"/>
        <end position="665"/>
    </location>
</feature>
<keyword evidence="11" id="KW-0614">Plasmid</keyword>
<comment type="subcellular location">
    <subcellularLocation>
        <location evidence="6">Cytoplasm</location>
    </subcellularLocation>
</comment>
<dbReference type="InterPro" id="IPR036388">
    <property type="entry name" value="WH-like_DNA-bd_sf"/>
</dbReference>
<dbReference type="SUPFAM" id="SSF88659">
    <property type="entry name" value="Sigma3 and sigma4 domains of RNA polymerase sigma factors"/>
    <property type="match status" value="2"/>
</dbReference>
<dbReference type="GO" id="GO:0006352">
    <property type="term" value="P:DNA-templated transcription initiation"/>
    <property type="evidence" value="ECO:0007669"/>
    <property type="project" value="UniProtKB-UniRule"/>
</dbReference>
<evidence type="ECO:0000313" key="12">
    <source>
        <dbReference type="Proteomes" id="UP000295294"/>
    </source>
</evidence>
<dbReference type="InterPro" id="IPR007630">
    <property type="entry name" value="RNA_pol_sigma70_r4"/>
</dbReference>
<feature type="domain" description="RNA polymerase sigma-70" evidence="10">
    <location>
        <begin position="637"/>
        <end position="663"/>
    </location>
</feature>
<dbReference type="HAMAP" id="MF_00963">
    <property type="entry name" value="Sigma70_RpoD_SigA"/>
    <property type="match status" value="1"/>
</dbReference>
<dbReference type="Pfam" id="PF00140">
    <property type="entry name" value="Sigma70_r1_2"/>
    <property type="match status" value="1"/>
</dbReference>
<gene>
    <name evidence="6 11" type="primary">rpoD</name>
    <name evidence="11" type="ORF">E0W60_29290</name>
</gene>
<dbReference type="InterPro" id="IPR007627">
    <property type="entry name" value="RNA_pol_sigma70_r2"/>
</dbReference>
<dbReference type="Pfam" id="PF04545">
    <property type="entry name" value="Sigma70_r4"/>
    <property type="match status" value="1"/>
</dbReference>
<evidence type="ECO:0000256" key="2">
    <source>
        <dbReference type="ARBA" id="ARBA00023015"/>
    </source>
</evidence>
<dbReference type="RefSeq" id="WP_135706493.1">
    <property type="nucleotide sequence ID" value="NZ_CP038636.1"/>
</dbReference>
<dbReference type="Proteomes" id="UP000295294">
    <property type="component" value="Plasmid unnamed1"/>
</dbReference>
<proteinExistence type="inferred from homology"/>
<evidence type="ECO:0000256" key="7">
    <source>
        <dbReference type="SAM" id="Coils"/>
    </source>
</evidence>
<dbReference type="GO" id="GO:0003677">
    <property type="term" value="F:DNA binding"/>
    <property type="evidence" value="ECO:0007669"/>
    <property type="project" value="UniProtKB-UniRule"/>
</dbReference>
<dbReference type="Gene3D" id="1.10.220.120">
    <property type="entry name" value="Sigma-70 factor, region 1.1"/>
    <property type="match status" value="1"/>
</dbReference>
<dbReference type="InterPro" id="IPR042189">
    <property type="entry name" value="RNA_pol_sigma_70_r1_1_sf"/>
</dbReference>
<dbReference type="PROSITE" id="PS00716">
    <property type="entry name" value="SIGMA70_2"/>
    <property type="match status" value="1"/>
</dbReference>
<name>A0A4P7LHT2_9BURK</name>
<keyword evidence="3 6" id="KW-0731">Sigma factor</keyword>
<dbReference type="Gene3D" id="1.10.10.10">
    <property type="entry name" value="Winged helix-like DNA-binding domain superfamily/Winged helix DNA-binding domain"/>
    <property type="match status" value="2"/>
</dbReference>
<dbReference type="SUPFAM" id="SSF88946">
    <property type="entry name" value="Sigma2 domain of RNA polymerase sigma factors"/>
    <property type="match status" value="1"/>
</dbReference>
<dbReference type="FunFam" id="1.10.601.10:FF:000001">
    <property type="entry name" value="RNA polymerase sigma factor SigA"/>
    <property type="match status" value="1"/>
</dbReference>
<dbReference type="CDD" id="cd06171">
    <property type="entry name" value="Sigma70_r4"/>
    <property type="match status" value="1"/>
</dbReference>
<keyword evidence="7" id="KW-0175">Coiled coil</keyword>
<dbReference type="InterPro" id="IPR028630">
    <property type="entry name" value="Sigma70_RpoD"/>
</dbReference>
<dbReference type="InterPro" id="IPR007624">
    <property type="entry name" value="RNA_pol_sigma70_r3"/>
</dbReference>
<feature type="DNA-binding region" description="H-T-H motif" evidence="6">
    <location>
        <begin position="638"/>
        <end position="657"/>
    </location>
</feature>
<keyword evidence="2 6" id="KW-0805">Transcription regulation</keyword>
<dbReference type="PANTHER" id="PTHR30603:SF60">
    <property type="entry name" value="RNA POLYMERASE SIGMA FACTOR RPOD"/>
    <property type="match status" value="1"/>
</dbReference>
<dbReference type="InterPro" id="IPR012760">
    <property type="entry name" value="RNA_pol_sigma_RpoD_C"/>
</dbReference>
<feature type="region of interest" description="Disordered" evidence="8">
    <location>
        <begin position="236"/>
        <end position="268"/>
    </location>
</feature>
<evidence type="ECO:0000256" key="6">
    <source>
        <dbReference type="HAMAP-Rule" id="MF_00963"/>
    </source>
</evidence>
<evidence type="ECO:0000256" key="1">
    <source>
        <dbReference type="ARBA" id="ARBA00022490"/>
    </source>
</evidence>
<dbReference type="PROSITE" id="PS00715">
    <property type="entry name" value="SIGMA70_1"/>
    <property type="match status" value="1"/>
</dbReference>
<dbReference type="OrthoDB" id="9809557at2"/>
<evidence type="ECO:0000256" key="8">
    <source>
        <dbReference type="SAM" id="MobiDB-lite"/>
    </source>
</evidence>